<gene>
    <name evidence="1" type="ORF">ADUPG1_006697</name>
</gene>
<dbReference type="Proteomes" id="UP001057375">
    <property type="component" value="Unassembled WGS sequence"/>
</dbReference>
<comment type="caution">
    <text evidence="1">The sequence shown here is derived from an EMBL/GenBank/DDBJ whole genome shotgun (WGS) entry which is preliminary data.</text>
</comment>
<evidence type="ECO:0000313" key="2">
    <source>
        <dbReference type="Proteomes" id="UP001057375"/>
    </source>
</evidence>
<evidence type="ECO:0000313" key="1">
    <source>
        <dbReference type="EMBL" id="GKT32573.1"/>
    </source>
</evidence>
<reference evidence="1" key="1">
    <citation type="submission" date="2022-03" db="EMBL/GenBank/DDBJ databases">
        <title>Draft genome sequence of Aduncisulcus paluster, a free-living microaerophilic Fornicata.</title>
        <authorList>
            <person name="Yuyama I."/>
            <person name="Kume K."/>
            <person name="Tamura T."/>
            <person name="Inagaki Y."/>
            <person name="Hashimoto T."/>
        </authorList>
    </citation>
    <scope>NUCLEOTIDE SEQUENCE</scope>
    <source>
        <strain evidence="1">NY0171</strain>
    </source>
</reference>
<proteinExistence type="predicted"/>
<keyword evidence="2" id="KW-1185">Reference proteome</keyword>
<dbReference type="EMBL" id="BQXS01010009">
    <property type="protein sequence ID" value="GKT32573.1"/>
    <property type="molecule type" value="Genomic_DNA"/>
</dbReference>
<organism evidence="1 2">
    <name type="scientific">Aduncisulcus paluster</name>
    <dbReference type="NCBI Taxonomy" id="2918883"/>
    <lineage>
        <taxon>Eukaryota</taxon>
        <taxon>Metamonada</taxon>
        <taxon>Carpediemonas-like organisms</taxon>
        <taxon>Aduncisulcus</taxon>
    </lineage>
</organism>
<sequence length="93" mass="10998">MDREEMISLTEAEIFIMISELPFGTSWYLEHLRSLASDLSPRELMGRVSPETYGISEEQIYAMMDYQDEPDAPRFRIDEERTIFVLFPELKDE</sequence>
<accession>A0ABQ5KJ80</accession>
<name>A0ABQ5KJ80_9EUKA</name>
<protein>
    <submittedName>
        <fullName evidence="1">Uncharacterized protein</fullName>
    </submittedName>
</protein>